<proteinExistence type="predicted"/>
<sequence>MTDALPFGWLPTPFGVEEAEAAELAMELTRIAADSVPGFIDGDQARRAMAATIGRPPITANTVGRVWHVLGAGATGAIVDLSVVEGTESVVDSPFAFTVSQRTVPFSGGRAVLSFVAPREHVPVSMMLRAQRRVGQRTLVADVIDAAPVLGFILDDVISLVGGTPPADVHPAVPS</sequence>
<gene>
    <name evidence="1" type="ORF">KV397_12800</name>
</gene>
<dbReference type="RefSeq" id="WP_261811424.1">
    <property type="nucleotide sequence ID" value="NZ_CP078078.1"/>
</dbReference>
<organism evidence="1 2">
    <name type="scientific">Microbacterium aurugineum</name>
    <dbReference type="NCBI Taxonomy" id="2851642"/>
    <lineage>
        <taxon>Bacteria</taxon>
        <taxon>Bacillati</taxon>
        <taxon>Actinomycetota</taxon>
        <taxon>Actinomycetes</taxon>
        <taxon>Micrococcales</taxon>
        <taxon>Microbacteriaceae</taxon>
        <taxon>Microbacterium</taxon>
    </lineage>
</organism>
<accession>A0ABY4J3H9</accession>
<evidence type="ECO:0000313" key="2">
    <source>
        <dbReference type="Proteomes" id="UP000830631"/>
    </source>
</evidence>
<protein>
    <submittedName>
        <fullName evidence="1">Uncharacterized protein</fullName>
    </submittedName>
</protein>
<keyword evidence="2" id="KW-1185">Reference proteome</keyword>
<dbReference type="Proteomes" id="UP000830631">
    <property type="component" value="Chromosome"/>
</dbReference>
<dbReference type="EMBL" id="CP078078">
    <property type="protein sequence ID" value="UPL18575.1"/>
    <property type="molecule type" value="Genomic_DNA"/>
</dbReference>
<evidence type="ECO:0000313" key="1">
    <source>
        <dbReference type="EMBL" id="UPL18575.1"/>
    </source>
</evidence>
<reference evidence="1 2" key="1">
    <citation type="submission" date="2021-06" db="EMBL/GenBank/DDBJ databases">
        <title>Genome-based taxonomic framework of Microbacterium strains isolated from marine environment, the description of four new species and reclassification of four preexisting species.</title>
        <authorList>
            <person name="Lee S.D."/>
            <person name="Kim S.-M."/>
            <person name="Byeon Y.-S."/>
            <person name="Yang H.L."/>
            <person name="Kim I.S."/>
        </authorList>
    </citation>
    <scope>NUCLEOTIDE SEQUENCE [LARGE SCALE GENOMIC DNA]</scope>
    <source>
        <strain evidence="1 2">KSW4-10</strain>
    </source>
</reference>
<name>A0ABY4J3H9_9MICO</name>